<protein>
    <submittedName>
        <fullName evidence="8">Propionate catabolism operon regulatory protein PrpR</fullName>
    </submittedName>
</protein>
<accession>A0ABU9YWG8</accession>
<dbReference type="Pfam" id="PF00158">
    <property type="entry name" value="Sigma54_activat"/>
    <property type="match status" value="1"/>
</dbReference>
<dbReference type="EMBL" id="JBDIVE010000002">
    <property type="protein sequence ID" value="MEN3068091.1"/>
    <property type="molecule type" value="Genomic_DNA"/>
</dbReference>
<evidence type="ECO:0000256" key="1">
    <source>
        <dbReference type="ARBA" id="ARBA00022741"/>
    </source>
</evidence>
<dbReference type="InterPro" id="IPR002197">
    <property type="entry name" value="HTH_Fis"/>
</dbReference>
<dbReference type="CDD" id="cd00009">
    <property type="entry name" value="AAA"/>
    <property type="match status" value="1"/>
</dbReference>
<evidence type="ECO:0000259" key="7">
    <source>
        <dbReference type="PROSITE" id="PS50112"/>
    </source>
</evidence>
<dbReference type="InterPro" id="IPR027417">
    <property type="entry name" value="P-loop_NTPase"/>
</dbReference>
<dbReference type="RefSeq" id="WP_345918854.1">
    <property type="nucleotide sequence ID" value="NZ_JBDIVE010000002.1"/>
</dbReference>
<dbReference type="Gene3D" id="3.30.450.20">
    <property type="entry name" value="PAS domain"/>
    <property type="match status" value="1"/>
</dbReference>
<gene>
    <name evidence="8" type="primary">prpR</name>
    <name evidence="8" type="ORF">ABDB84_06340</name>
</gene>
<dbReference type="SUPFAM" id="SSF159800">
    <property type="entry name" value="PrpR receptor domain-like"/>
    <property type="match status" value="1"/>
</dbReference>
<evidence type="ECO:0000256" key="3">
    <source>
        <dbReference type="ARBA" id="ARBA00023015"/>
    </source>
</evidence>
<dbReference type="NCBIfam" id="TIGR00229">
    <property type="entry name" value="sensory_box"/>
    <property type="match status" value="1"/>
</dbReference>
<feature type="coiled-coil region" evidence="5">
    <location>
        <begin position="598"/>
        <end position="625"/>
    </location>
</feature>
<dbReference type="InterPro" id="IPR003593">
    <property type="entry name" value="AAA+_ATPase"/>
</dbReference>
<sequence>MNTPSNLQRPRICVLAFPRLARLVEQAAAELSEQLELIVEHRRFSDAIAQAQALIARGDVDAFISAGANGAQLRRQLEHPVALVQVSGFDIMAALVQAARLSRQNPPRIGLITYETVSAELDELSSLLRIDLHLARYRDAAHVRELSTALRSQGVDVLIGPSLVTEAAEQAGMASVFLYTADAARRALDEALAAARVRAIEQGRRRQLSAIISQLHDGVLAIDTQQQVWLANQAMCEMLGIPETHLRGQSLAQLIPELDAGEVLQAGADAALGRVFKLGRQRMVGKLIPLDEGGVRSGAVLTVQAASSIERAGRDLQRHARSTTARARHTLDDLIGDSAAMQSLRKLAARYASLDLTVLIHGESGTGKELVAQGIHRASPRAAEAFIAINCAAMPENLLESELFGYEEGAFTGAAKGGKAGLLEAAQHGTVFLDEIGDMSPALQVRLLRVLQEREVLRVGGREPIPIDVRIIAATHRVLAEEIRAGRFRQDLYYRINGLHLSIPPLRERREDLPALIAQLLQRKPGRVAVSAQLQQQFLHAARGYAWPGNVRELENLLERLLAIAQDLPAAADAELFALLYPEWSPKLDKTAPGELHVARQTAERQQLEAALRASQGNVQEAARALGISRTTLWRKLGKQARR</sequence>
<evidence type="ECO:0000313" key="9">
    <source>
        <dbReference type="Proteomes" id="UP001410394"/>
    </source>
</evidence>
<dbReference type="Proteomes" id="UP001410394">
    <property type="component" value="Unassembled WGS sequence"/>
</dbReference>
<dbReference type="InterPro" id="IPR012704">
    <property type="entry name" value="Sig_transdc_resp-reg_PrpR"/>
</dbReference>
<evidence type="ECO:0000313" key="8">
    <source>
        <dbReference type="EMBL" id="MEN3068091.1"/>
    </source>
</evidence>
<dbReference type="SMART" id="SM00091">
    <property type="entry name" value="PAS"/>
    <property type="match status" value="1"/>
</dbReference>
<proteinExistence type="predicted"/>
<keyword evidence="2" id="KW-0067">ATP-binding</keyword>
<dbReference type="InterPro" id="IPR002078">
    <property type="entry name" value="Sigma_54_int"/>
</dbReference>
<dbReference type="PROSITE" id="PS00688">
    <property type="entry name" value="SIGMA54_INTERACT_3"/>
    <property type="match status" value="1"/>
</dbReference>
<dbReference type="PROSITE" id="PS50112">
    <property type="entry name" value="PAS"/>
    <property type="match status" value="1"/>
</dbReference>
<dbReference type="Pfam" id="PF02954">
    <property type="entry name" value="HTH_8"/>
    <property type="match status" value="1"/>
</dbReference>
<dbReference type="PRINTS" id="PR01590">
    <property type="entry name" value="HTHFIS"/>
</dbReference>
<organism evidence="8 9">
    <name type="scientific">Uliginosibacterium sediminicola</name>
    <dbReference type="NCBI Taxonomy" id="2024550"/>
    <lineage>
        <taxon>Bacteria</taxon>
        <taxon>Pseudomonadati</taxon>
        <taxon>Pseudomonadota</taxon>
        <taxon>Betaproteobacteria</taxon>
        <taxon>Rhodocyclales</taxon>
        <taxon>Zoogloeaceae</taxon>
        <taxon>Uliginosibacterium</taxon>
    </lineage>
</organism>
<evidence type="ECO:0000259" key="6">
    <source>
        <dbReference type="PROSITE" id="PS50045"/>
    </source>
</evidence>
<feature type="domain" description="PAS" evidence="7">
    <location>
        <begin position="204"/>
        <end position="279"/>
    </location>
</feature>
<dbReference type="PROSITE" id="PS50045">
    <property type="entry name" value="SIGMA54_INTERACT_4"/>
    <property type="match status" value="1"/>
</dbReference>
<dbReference type="SUPFAM" id="SSF55785">
    <property type="entry name" value="PYP-like sensor domain (PAS domain)"/>
    <property type="match status" value="1"/>
</dbReference>
<keyword evidence="5" id="KW-0175">Coiled coil</keyword>
<dbReference type="Gene3D" id="3.40.50.10660">
    <property type="entry name" value="PrpR receptor domain-like"/>
    <property type="match status" value="1"/>
</dbReference>
<dbReference type="Gene3D" id="1.10.10.60">
    <property type="entry name" value="Homeodomain-like"/>
    <property type="match status" value="1"/>
</dbReference>
<dbReference type="PROSITE" id="PS00675">
    <property type="entry name" value="SIGMA54_INTERACT_1"/>
    <property type="match status" value="1"/>
</dbReference>
<dbReference type="InterPro" id="IPR010524">
    <property type="entry name" value="Sig_transdc_resp-reg_PrpR_N"/>
</dbReference>
<dbReference type="Pfam" id="PF06506">
    <property type="entry name" value="PrpR_N"/>
    <property type="match status" value="1"/>
</dbReference>
<comment type="caution">
    <text evidence="8">The sequence shown here is derived from an EMBL/GenBank/DDBJ whole genome shotgun (WGS) entry which is preliminary data.</text>
</comment>
<dbReference type="InterPro" id="IPR000014">
    <property type="entry name" value="PAS"/>
</dbReference>
<keyword evidence="4" id="KW-0804">Transcription</keyword>
<keyword evidence="1" id="KW-0547">Nucleotide-binding</keyword>
<keyword evidence="9" id="KW-1185">Reference proteome</keyword>
<reference evidence="8 9" key="1">
    <citation type="journal article" date="2018" name="Int. J. Syst. Evol. Microbiol.">
        <title>Uliginosibacterium sediminicola sp. nov., isolated from freshwater sediment.</title>
        <authorList>
            <person name="Hwang W.M."/>
            <person name="Kim S.M."/>
            <person name="Kang K."/>
            <person name="Ahn T.Y."/>
        </authorList>
    </citation>
    <scope>NUCLEOTIDE SEQUENCE [LARGE SCALE GENOMIC DNA]</scope>
    <source>
        <strain evidence="8 9">M1-21</strain>
    </source>
</reference>
<dbReference type="CDD" id="cd00130">
    <property type="entry name" value="PAS"/>
    <property type="match status" value="1"/>
</dbReference>
<dbReference type="PANTHER" id="PTHR32071">
    <property type="entry name" value="TRANSCRIPTIONAL REGULATORY PROTEIN"/>
    <property type="match status" value="1"/>
</dbReference>
<dbReference type="InterPro" id="IPR009057">
    <property type="entry name" value="Homeodomain-like_sf"/>
</dbReference>
<dbReference type="NCBIfam" id="TIGR02329">
    <property type="entry name" value="propionate_PrpR"/>
    <property type="match status" value="1"/>
</dbReference>
<name>A0ABU9YWG8_9RHOO</name>
<evidence type="ECO:0000256" key="2">
    <source>
        <dbReference type="ARBA" id="ARBA00022840"/>
    </source>
</evidence>
<dbReference type="SUPFAM" id="SSF46689">
    <property type="entry name" value="Homeodomain-like"/>
    <property type="match status" value="1"/>
</dbReference>
<evidence type="ECO:0000256" key="5">
    <source>
        <dbReference type="SAM" id="Coils"/>
    </source>
</evidence>
<dbReference type="Gene3D" id="3.40.50.2300">
    <property type="match status" value="1"/>
</dbReference>
<dbReference type="Gene3D" id="3.40.50.300">
    <property type="entry name" value="P-loop containing nucleotide triphosphate hydrolases"/>
    <property type="match status" value="1"/>
</dbReference>
<dbReference type="InterPro" id="IPR025944">
    <property type="entry name" value="Sigma_54_int_dom_CS"/>
</dbReference>
<dbReference type="Pfam" id="PF25601">
    <property type="entry name" value="AAA_lid_14"/>
    <property type="match status" value="1"/>
</dbReference>
<feature type="domain" description="Sigma-54 factor interaction" evidence="6">
    <location>
        <begin position="334"/>
        <end position="563"/>
    </location>
</feature>
<dbReference type="InterPro" id="IPR025662">
    <property type="entry name" value="Sigma_54_int_dom_ATP-bd_1"/>
</dbReference>
<dbReference type="Gene3D" id="1.10.8.60">
    <property type="match status" value="1"/>
</dbReference>
<dbReference type="InterPro" id="IPR035965">
    <property type="entry name" value="PAS-like_dom_sf"/>
</dbReference>
<dbReference type="SMART" id="SM00382">
    <property type="entry name" value="AAA"/>
    <property type="match status" value="1"/>
</dbReference>
<dbReference type="InterPro" id="IPR058031">
    <property type="entry name" value="AAA_lid_NorR"/>
</dbReference>
<dbReference type="InterPro" id="IPR013767">
    <property type="entry name" value="PAS_fold"/>
</dbReference>
<dbReference type="SUPFAM" id="SSF52540">
    <property type="entry name" value="P-loop containing nucleoside triphosphate hydrolases"/>
    <property type="match status" value="1"/>
</dbReference>
<keyword evidence="3" id="KW-0805">Transcription regulation</keyword>
<dbReference type="Pfam" id="PF00989">
    <property type="entry name" value="PAS"/>
    <property type="match status" value="1"/>
</dbReference>
<evidence type="ECO:0000256" key="4">
    <source>
        <dbReference type="ARBA" id="ARBA00023163"/>
    </source>
</evidence>